<dbReference type="Proteomes" id="UP000593880">
    <property type="component" value="Chromosome"/>
</dbReference>
<reference evidence="1" key="1">
    <citation type="journal article" date="2014" name="Int. J. Syst. Evol. Microbiol.">
        <title>Complete genome sequence of Corynebacterium casei LMG S-19264T (=DSM 44701T), isolated from a smear-ripened cheese.</title>
        <authorList>
            <consortium name="US DOE Joint Genome Institute (JGI-PGF)"/>
            <person name="Walter F."/>
            <person name="Albersmeier A."/>
            <person name="Kalinowski J."/>
            <person name="Ruckert C."/>
        </authorList>
    </citation>
    <scope>NUCLEOTIDE SEQUENCE</scope>
    <source>
        <strain evidence="1">CGMCC 1.15034</strain>
    </source>
</reference>
<sequence>MADVEHISLRLTGVRPLLMHNGALADPLEQRSIDLAEFTGKRIKTKADHEIIAELEWYGGLWLHRSLPCLPEHVLESVFVDGARTKRKGRAATAGMEVSAPAMLDYEGPRDLPTLWKDPEFRKRAAVRIRESKTMRTRPRFPVWSATFTASYLPSLLDRDEVVSFFRIAGAVVGVGDWRPKFGKFTVDVVKEVPIP</sequence>
<dbReference type="AlphaFoldDB" id="A0A410UZP7"/>
<keyword evidence="3" id="KW-1185">Reference proteome</keyword>
<dbReference type="EMBL" id="CP030057">
    <property type="protein sequence ID" value="QOZ57937.1"/>
    <property type="molecule type" value="Genomic_DNA"/>
</dbReference>
<dbReference type="EMBL" id="BMHC01000019">
    <property type="protein sequence ID" value="GGI30814.1"/>
    <property type="molecule type" value="Genomic_DNA"/>
</dbReference>
<evidence type="ECO:0000313" key="1">
    <source>
        <dbReference type="EMBL" id="GGI30814.1"/>
    </source>
</evidence>
<name>A0A410UZP7_9BRAD</name>
<organism evidence="1 4">
    <name type="scientific">Bradyrhizobium guangdongense</name>
    <dbReference type="NCBI Taxonomy" id="1325090"/>
    <lineage>
        <taxon>Bacteria</taxon>
        <taxon>Pseudomonadati</taxon>
        <taxon>Pseudomonadota</taxon>
        <taxon>Alphaproteobacteria</taxon>
        <taxon>Hyphomicrobiales</taxon>
        <taxon>Nitrobacteraceae</taxon>
        <taxon>Bradyrhizobium</taxon>
    </lineage>
</organism>
<reference evidence="1" key="3">
    <citation type="submission" date="2022-12" db="EMBL/GenBank/DDBJ databases">
        <authorList>
            <person name="Sun Q."/>
            <person name="Zhou Y."/>
        </authorList>
    </citation>
    <scope>NUCLEOTIDE SEQUENCE</scope>
    <source>
        <strain evidence="1">CGMCC 1.15034</strain>
    </source>
</reference>
<evidence type="ECO:0000313" key="4">
    <source>
        <dbReference type="Proteomes" id="UP000625079"/>
    </source>
</evidence>
<evidence type="ECO:0000313" key="3">
    <source>
        <dbReference type="Proteomes" id="UP000593880"/>
    </source>
</evidence>
<dbReference type="OrthoDB" id="2373648at2"/>
<dbReference type="Proteomes" id="UP000625079">
    <property type="component" value="Unassembled WGS sequence"/>
</dbReference>
<dbReference type="RefSeq" id="WP_128963658.1">
    <property type="nucleotide sequence ID" value="NZ_BMHC01000019.1"/>
</dbReference>
<reference evidence="2 3" key="2">
    <citation type="submission" date="2018-06" db="EMBL/GenBank/DDBJ databases">
        <title>Comparative genomics of rhizobia nodulating Arachis hypogaea in China.</title>
        <authorList>
            <person name="Li Y."/>
        </authorList>
    </citation>
    <scope>NUCLEOTIDE SEQUENCE [LARGE SCALE GENOMIC DNA]</scope>
    <source>
        <strain evidence="2 3">CCBAU 51658</strain>
    </source>
</reference>
<accession>A0A410UZP7</accession>
<gene>
    <name evidence="1" type="ORF">GCM10010987_61310</name>
    <name evidence="2" type="ORF">XH86_03600</name>
</gene>
<evidence type="ECO:0000313" key="2">
    <source>
        <dbReference type="EMBL" id="QOZ57937.1"/>
    </source>
</evidence>
<protein>
    <submittedName>
        <fullName evidence="1">Uncharacterized protein</fullName>
    </submittedName>
</protein>
<proteinExistence type="predicted"/>